<sequence>MTQAIAAVIAILVAVAMVVRLPMEATALNCVDMKSYLLPCLNYVRSGGDVPSDCCGGLTGLVNAARTTDDRRAACNCEKSMAENLSNDELNRIETLPDKCGVTLPYNFSPSIDCSQ</sequence>
<accession>A0A2I0VE63</accession>
<keyword evidence="1" id="KW-0813">Transport</keyword>
<protein>
    <recommendedName>
        <fullName evidence="1">Non-specific lipid-transfer protein</fullName>
    </recommendedName>
</protein>
<dbReference type="AlphaFoldDB" id="A0A2I0VE63"/>
<dbReference type="InterPro" id="IPR036312">
    <property type="entry name" value="Bifun_inhib/LTP/seed_sf"/>
</dbReference>
<dbReference type="InterPro" id="IPR000528">
    <property type="entry name" value="Plant_nsLTP"/>
</dbReference>
<dbReference type="InterPro" id="IPR016140">
    <property type="entry name" value="Bifunc_inhib/LTP/seed_store"/>
</dbReference>
<evidence type="ECO:0000256" key="1">
    <source>
        <dbReference type="RuleBase" id="RU000628"/>
    </source>
</evidence>
<evidence type="ECO:0000256" key="2">
    <source>
        <dbReference type="SAM" id="SignalP"/>
    </source>
</evidence>
<feature type="chain" id="PRO_5014143132" description="Non-specific lipid-transfer protein" evidence="2">
    <location>
        <begin position="28"/>
        <end position="116"/>
    </location>
</feature>
<dbReference type="PANTHER" id="PTHR33076">
    <property type="entry name" value="NON-SPECIFIC LIPID-TRANSFER PROTEIN 2-RELATED"/>
    <property type="match status" value="1"/>
</dbReference>
<keyword evidence="5" id="KW-1185">Reference proteome</keyword>
<proteinExistence type="inferred from homology"/>
<dbReference type="Pfam" id="PF00234">
    <property type="entry name" value="Tryp_alpha_amyl"/>
    <property type="match status" value="1"/>
</dbReference>
<evidence type="ECO:0000259" key="3">
    <source>
        <dbReference type="SMART" id="SM00499"/>
    </source>
</evidence>
<dbReference type="CDD" id="cd01960">
    <property type="entry name" value="nsLTP1"/>
    <property type="match status" value="1"/>
</dbReference>
<dbReference type="Proteomes" id="UP000233837">
    <property type="component" value="Unassembled WGS sequence"/>
</dbReference>
<dbReference type="PRINTS" id="PR00382">
    <property type="entry name" value="LIPIDTRNSFER"/>
</dbReference>
<dbReference type="SUPFAM" id="SSF47699">
    <property type="entry name" value="Bifunctional inhibitor/lipid-transfer protein/seed storage 2S albumin"/>
    <property type="match status" value="1"/>
</dbReference>
<gene>
    <name evidence="4" type="ORF">MA16_Dca026207</name>
</gene>
<feature type="domain" description="Bifunctional inhibitor/plant lipid transfer protein/seed storage helical" evidence="3">
    <location>
        <begin position="30"/>
        <end position="114"/>
    </location>
</feature>
<dbReference type="GO" id="GO:0006869">
    <property type="term" value="P:lipid transport"/>
    <property type="evidence" value="ECO:0007669"/>
    <property type="project" value="InterPro"/>
</dbReference>
<organism evidence="4 5">
    <name type="scientific">Dendrobium catenatum</name>
    <dbReference type="NCBI Taxonomy" id="906689"/>
    <lineage>
        <taxon>Eukaryota</taxon>
        <taxon>Viridiplantae</taxon>
        <taxon>Streptophyta</taxon>
        <taxon>Embryophyta</taxon>
        <taxon>Tracheophyta</taxon>
        <taxon>Spermatophyta</taxon>
        <taxon>Magnoliopsida</taxon>
        <taxon>Liliopsida</taxon>
        <taxon>Asparagales</taxon>
        <taxon>Orchidaceae</taxon>
        <taxon>Epidendroideae</taxon>
        <taxon>Malaxideae</taxon>
        <taxon>Dendrobiinae</taxon>
        <taxon>Dendrobium</taxon>
    </lineage>
</organism>
<dbReference type="Gene3D" id="1.10.110.10">
    <property type="entry name" value="Plant lipid-transfer and hydrophobic proteins"/>
    <property type="match status" value="1"/>
</dbReference>
<keyword evidence="2" id="KW-0732">Signal</keyword>
<feature type="signal peptide" evidence="2">
    <location>
        <begin position="1"/>
        <end position="27"/>
    </location>
</feature>
<comment type="similarity">
    <text evidence="1">Belongs to the plant LTP family.</text>
</comment>
<reference evidence="4 5" key="2">
    <citation type="journal article" date="2017" name="Nature">
        <title>The Apostasia genome and the evolution of orchids.</title>
        <authorList>
            <person name="Zhang G.Q."/>
            <person name="Liu K.W."/>
            <person name="Li Z."/>
            <person name="Lohaus R."/>
            <person name="Hsiao Y.Y."/>
            <person name="Niu S.C."/>
            <person name="Wang J.Y."/>
            <person name="Lin Y.C."/>
            <person name="Xu Q."/>
            <person name="Chen L.J."/>
            <person name="Yoshida K."/>
            <person name="Fujiwara S."/>
            <person name="Wang Z.W."/>
            <person name="Zhang Y.Q."/>
            <person name="Mitsuda N."/>
            <person name="Wang M."/>
            <person name="Liu G.H."/>
            <person name="Pecoraro L."/>
            <person name="Huang H.X."/>
            <person name="Xiao X.J."/>
            <person name="Lin M."/>
            <person name="Wu X.Y."/>
            <person name="Wu W.L."/>
            <person name="Chen Y.Y."/>
            <person name="Chang S.B."/>
            <person name="Sakamoto S."/>
            <person name="Ohme-Takagi M."/>
            <person name="Yagi M."/>
            <person name="Zeng S.J."/>
            <person name="Shen C.Y."/>
            <person name="Yeh C.M."/>
            <person name="Luo Y.B."/>
            <person name="Tsai W.C."/>
            <person name="Van de Peer Y."/>
            <person name="Liu Z.J."/>
        </authorList>
    </citation>
    <scope>NUCLEOTIDE SEQUENCE [LARGE SCALE GENOMIC DNA]</scope>
    <source>
        <tissue evidence="4">The whole plant</tissue>
    </source>
</reference>
<dbReference type="GO" id="GO:0008289">
    <property type="term" value="F:lipid binding"/>
    <property type="evidence" value="ECO:0007669"/>
    <property type="project" value="UniProtKB-KW"/>
</dbReference>
<evidence type="ECO:0000313" key="5">
    <source>
        <dbReference type="Proteomes" id="UP000233837"/>
    </source>
</evidence>
<comment type="function">
    <text evidence="1">Plant non-specific lipid-transfer proteins transfer phospholipids as well as galactolipids across membranes. May play a role in wax or cutin deposition in the cell walls of expanding epidermal cells and certain secretory tissues.</text>
</comment>
<reference evidence="4 5" key="1">
    <citation type="journal article" date="2016" name="Sci. Rep.">
        <title>The Dendrobium catenatum Lindl. genome sequence provides insights into polysaccharide synthase, floral development and adaptive evolution.</title>
        <authorList>
            <person name="Zhang G.Q."/>
            <person name="Xu Q."/>
            <person name="Bian C."/>
            <person name="Tsai W.C."/>
            <person name="Yeh C.M."/>
            <person name="Liu K.W."/>
            <person name="Yoshida K."/>
            <person name="Zhang L.S."/>
            <person name="Chang S.B."/>
            <person name="Chen F."/>
            <person name="Shi Y."/>
            <person name="Su Y.Y."/>
            <person name="Zhang Y.Q."/>
            <person name="Chen L.J."/>
            <person name="Yin Y."/>
            <person name="Lin M."/>
            <person name="Huang H."/>
            <person name="Deng H."/>
            <person name="Wang Z.W."/>
            <person name="Zhu S.L."/>
            <person name="Zhao X."/>
            <person name="Deng C."/>
            <person name="Niu S.C."/>
            <person name="Huang J."/>
            <person name="Wang M."/>
            <person name="Liu G.H."/>
            <person name="Yang H.J."/>
            <person name="Xiao X.J."/>
            <person name="Hsiao Y.Y."/>
            <person name="Wu W.L."/>
            <person name="Chen Y.Y."/>
            <person name="Mitsuda N."/>
            <person name="Ohme-Takagi M."/>
            <person name="Luo Y.B."/>
            <person name="Van de Peer Y."/>
            <person name="Liu Z.J."/>
        </authorList>
    </citation>
    <scope>NUCLEOTIDE SEQUENCE [LARGE SCALE GENOMIC DNA]</scope>
    <source>
        <tissue evidence="4">The whole plant</tissue>
    </source>
</reference>
<dbReference type="SMART" id="SM00499">
    <property type="entry name" value="AAI"/>
    <property type="match status" value="1"/>
</dbReference>
<keyword evidence="1" id="KW-0446">Lipid-binding</keyword>
<dbReference type="EMBL" id="KZ503747">
    <property type="protein sequence ID" value="PKU61697.1"/>
    <property type="molecule type" value="Genomic_DNA"/>
</dbReference>
<evidence type="ECO:0000313" key="4">
    <source>
        <dbReference type="EMBL" id="PKU61697.1"/>
    </source>
</evidence>
<name>A0A2I0VE63_9ASPA</name>